<dbReference type="SUPFAM" id="SSF117289">
    <property type="entry name" value="Nucleoporin domain"/>
    <property type="match status" value="1"/>
</dbReference>
<dbReference type="GO" id="GO:0006405">
    <property type="term" value="P:RNA export from nucleus"/>
    <property type="evidence" value="ECO:0007669"/>
    <property type="project" value="TreeGrafter"/>
</dbReference>
<dbReference type="InterPro" id="IPR039462">
    <property type="entry name" value="Nup159/Nup146_N"/>
</dbReference>
<comment type="subcellular location">
    <subcellularLocation>
        <location evidence="1">Nucleus</location>
    </subcellularLocation>
</comment>
<evidence type="ECO:0000256" key="2">
    <source>
        <dbReference type="ARBA" id="ARBA00022448"/>
    </source>
</evidence>
<feature type="domain" description="Nucleoporin Nup159/Nup146 N-terminal" evidence="5">
    <location>
        <begin position="24"/>
        <end position="317"/>
    </location>
</feature>
<name>A0A8S1HNT4_9PELO</name>
<dbReference type="InterPro" id="IPR026054">
    <property type="entry name" value="Nucleoporin"/>
</dbReference>
<feature type="compositionally biased region" description="Polar residues" evidence="4">
    <location>
        <begin position="466"/>
        <end position="498"/>
    </location>
</feature>
<dbReference type="Proteomes" id="UP000835052">
    <property type="component" value="Unassembled WGS sequence"/>
</dbReference>
<dbReference type="Pfam" id="PF16755">
    <property type="entry name" value="Beta-prop_NUP159_NUP214"/>
    <property type="match status" value="1"/>
</dbReference>
<feature type="region of interest" description="Disordered" evidence="4">
    <location>
        <begin position="984"/>
        <end position="1003"/>
    </location>
</feature>
<accession>A0A8S1HNT4</accession>
<feature type="compositionally biased region" description="Low complexity" evidence="4">
    <location>
        <begin position="993"/>
        <end position="1003"/>
    </location>
</feature>
<sequence>MNQEVLDLSIKKVKISDAEMVHGIGVNSNGNYLGVYISNASGAFVLIYRIQDLAVSDQAVPAYKTRVGTDVGTKGRAFEWNPAFPDIFAASASDNSVLVVKLDFDKTSLVSIVGNKKLGATGLFISWSPKGKQLVVGDSCGKVVQLKPELEVVRSIPSPGATPMAVSGLCWLSTTEWLVSYSSDNLKQEAFVMTVKKDKAPEWAKLSDLGFCNPKSSLQPVLFSSTELLINWNVILVASSKFGDVYPVGKLATEWQVWIVDEGRGVNLPTTSNRQESFPLGIAIDLSSQKEVFLDPSGQKRFKPSPILLSLTSDGVLVAYHFISENPAHASCQMQSQPCSLKGAAKIVDFSVSGSVPAVKPSTSFVGAMPTDTEPTKSGSSLFGGMAAGTGMPKPASLFGGLTTSKEASQPSPLPFGEGSQVKTDAKPFSNFFSSVPKTSDTTSTATVNASTFAKPSEPLFGGLKTLSTNSASPKSQDSVGLTSLSDPKKLAQTSAATKQEEDEKKKLAEEEAKKLAEQRKTAELKNTVISRFSTINQKLKDSFSDLGQLSVGLSNVSFLVSNCVESVHFTEENVKEAVKEIDLLLSGICEGAVIAKKHIEDINTEVKDKKSLLAELNDVEMISKRLRDYDDADKQIRFTKLETSVDSLNEQYAKALTLLKTLQTAQKNVSSMFSPRRSSQNALTYEEETTVLKTTRNVSKIVLDVREKLERSERDLAIIKKMLLKKKDVRFTGSHPREVPVVKVSASRALVNGLLEKEEILALQSKIREKIRAREKNPVVTRKIASNSFAKPAPTTPRAPFKSLDTSNLSRALLNVSLTPRRTAANTTALRNTCDAATQADSPPVSLDSEKATPLFPSLSKPSQPLSSIFSKTETTTEMKPAVPSFFSSTPIAEIPLPSSEKPSSLFGTSEKKVVETPIASNTKPKDVIELPEPEVTATTPESKEPVALVDEEVSAEASGETEKKLVEEMKKEDEVVPAMPPLKEDEPKIISPPVTTSVPAPTTPSFGNVFSSAGTTAPKSLFGSMTSPAPATNSIFGGGIASTTPANTSSSIFGGGISASGNAFGSFGQTASPPVNFSFKTGTVEVVKPVSPADFSFKTGTLTQTPKTTSIFGEAKPVSEDVMEDDTATVQGSSNTGTSSLFGGGGFMSGLGGAKSSNPTANVFGKMSAGSQPSNNSWLFGGGQQQKPQQQPQSSFGSFGAAANQSQPQTSSVFGSSPQFGAASKFGAAPAFGAKPVFGSSVAQGQQSVFGGGVKEAGTAGSGFAQFAGNSQSSSIFGGGVSQQTTGTSNIFGGGSGTTDPSKSSVFGGGAKSSFTSWR</sequence>
<evidence type="ECO:0000259" key="5">
    <source>
        <dbReference type="Pfam" id="PF16755"/>
    </source>
</evidence>
<dbReference type="Gene3D" id="2.130.10.10">
    <property type="entry name" value="YVTN repeat-like/Quinoprotein amine dehydrogenase"/>
    <property type="match status" value="1"/>
</dbReference>
<feature type="compositionally biased region" description="Polar residues" evidence="4">
    <location>
        <begin position="1205"/>
        <end position="1218"/>
    </location>
</feature>
<dbReference type="PANTHER" id="PTHR23193:SF46">
    <property type="entry name" value="NUCLEAR PORE COMPLEX PROTEIN NUP214"/>
    <property type="match status" value="1"/>
</dbReference>
<feature type="region of interest" description="Disordered" evidence="4">
    <location>
        <begin position="394"/>
        <end position="421"/>
    </location>
</feature>
<keyword evidence="7" id="KW-1185">Reference proteome</keyword>
<proteinExistence type="predicted"/>
<comment type="caution">
    <text evidence="6">The sequence shown here is derived from an EMBL/GenBank/DDBJ whole genome shotgun (WGS) entry which is preliminary data.</text>
</comment>
<dbReference type="GO" id="GO:0006606">
    <property type="term" value="P:protein import into nucleus"/>
    <property type="evidence" value="ECO:0007669"/>
    <property type="project" value="TreeGrafter"/>
</dbReference>
<feature type="region of interest" description="Disordered" evidence="4">
    <location>
        <begin position="1164"/>
        <end position="1218"/>
    </location>
</feature>
<gene>
    <name evidence="6" type="ORF">CAUJ_LOCUS11977</name>
</gene>
<dbReference type="InterPro" id="IPR015943">
    <property type="entry name" value="WD40/YVTN_repeat-like_dom_sf"/>
</dbReference>
<dbReference type="EMBL" id="CAJGYM010000066">
    <property type="protein sequence ID" value="CAD6196061.1"/>
    <property type="molecule type" value="Genomic_DNA"/>
</dbReference>
<dbReference type="GO" id="GO:0008139">
    <property type="term" value="F:nuclear localization sequence binding"/>
    <property type="evidence" value="ECO:0007669"/>
    <property type="project" value="TreeGrafter"/>
</dbReference>
<dbReference type="GO" id="GO:0005643">
    <property type="term" value="C:nuclear pore"/>
    <property type="evidence" value="ECO:0007669"/>
    <property type="project" value="TreeGrafter"/>
</dbReference>
<feature type="region of interest" description="Disordered" evidence="4">
    <location>
        <begin position="1289"/>
        <end position="1321"/>
    </location>
</feature>
<feature type="compositionally biased region" description="Low complexity" evidence="4">
    <location>
        <begin position="1187"/>
        <end position="1202"/>
    </location>
</feature>
<dbReference type="GO" id="GO:0017056">
    <property type="term" value="F:structural constituent of nuclear pore"/>
    <property type="evidence" value="ECO:0007669"/>
    <property type="project" value="TreeGrafter"/>
</dbReference>
<dbReference type="PANTHER" id="PTHR23193">
    <property type="entry name" value="NUCLEAR PORE COMPLEX PROTEIN NUP"/>
    <property type="match status" value="1"/>
</dbReference>
<keyword evidence="3" id="KW-0539">Nucleus</keyword>
<reference evidence="6" key="1">
    <citation type="submission" date="2020-10" db="EMBL/GenBank/DDBJ databases">
        <authorList>
            <person name="Kikuchi T."/>
        </authorList>
    </citation>
    <scope>NUCLEOTIDE SEQUENCE</scope>
    <source>
        <strain evidence="6">NKZ352</strain>
    </source>
</reference>
<evidence type="ECO:0000256" key="4">
    <source>
        <dbReference type="SAM" id="MobiDB-lite"/>
    </source>
</evidence>
<evidence type="ECO:0000313" key="7">
    <source>
        <dbReference type="Proteomes" id="UP000835052"/>
    </source>
</evidence>
<evidence type="ECO:0000313" key="6">
    <source>
        <dbReference type="EMBL" id="CAD6196061.1"/>
    </source>
</evidence>
<feature type="compositionally biased region" description="Polar residues" evidence="4">
    <location>
        <begin position="1171"/>
        <end position="1180"/>
    </location>
</feature>
<dbReference type="OrthoDB" id="248320at2759"/>
<organism evidence="6 7">
    <name type="scientific">Caenorhabditis auriculariae</name>
    <dbReference type="NCBI Taxonomy" id="2777116"/>
    <lineage>
        <taxon>Eukaryota</taxon>
        <taxon>Metazoa</taxon>
        <taxon>Ecdysozoa</taxon>
        <taxon>Nematoda</taxon>
        <taxon>Chromadorea</taxon>
        <taxon>Rhabditida</taxon>
        <taxon>Rhabditina</taxon>
        <taxon>Rhabditomorpha</taxon>
        <taxon>Rhabditoidea</taxon>
        <taxon>Rhabditidae</taxon>
        <taxon>Peloderinae</taxon>
        <taxon>Caenorhabditis</taxon>
    </lineage>
</organism>
<protein>
    <recommendedName>
        <fullName evidence="5">Nucleoporin Nup159/Nup146 N-terminal domain-containing protein</fullName>
    </recommendedName>
</protein>
<evidence type="ECO:0000256" key="3">
    <source>
        <dbReference type="ARBA" id="ARBA00023242"/>
    </source>
</evidence>
<evidence type="ECO:0000256" key="1">
    <source>
        <dbReference type="ARBA" id="ARBA00004123"/>
    </source>
</evidence>
<feature type="compositionally biased region" description="Polar residues" evidence="4">
    <location>
        <begin position="402"/>
        <end position="411"/>
    </location>
</feature>
<keyword evidence="2" id="KW-0813">Transport</keyword>
<feature type="region of interest" description="Disordered" evidence="4">
    <location>
        <begin position="465"/>
        <end position="504"/>
    </location>
</feature>